<dbReference type="Proteomes" id="UP000431092">
    <property type="component" value="Unassembled WGS sequence"/>
</dbReference>
<dbReference type="InterPro" id="IPR050204">
    <property type="entry name" value="AraC_XylS_family_regulators"/>
</dbReference>
<dbReference type="Pfam" id="PF12833">
    <property type="entry name" value="HTH_18"/>
    <property type="match status" value="1"/>
</dbReference>
<evidence type="ECO:0000259" key="4">
    <source>
        <dbReference type="PROSITE" id="PS01124"/>
    </source>
</evidence>
<keyword evidence="3" id="KW-0804">Transcription</keyword>
<sequence>MQHDRRVHPALAGLVHRMSGYDLRLDPRAVHHGVPGPSATVIISFDEPLDVTWCDQPDARSRQWLLASGLHTRPALIRTHGVQHGIQLDLTPAGCRALLGVPAAAIARGLVAHADLPTGIPHDLHERLAGLDRWGWDARFALLEEHLLQVAARERSVVPDDLAHAWRLLDRRGGRVTVSGLASEVGWSRRHLVTRFTGEFGLPPQEVRQLHRFGAAMRLARAGQPWVEVAARAGYADQAHLSREFRALAGQTPTQWRSEVFPIVQDDPA</sequence>
<reference evidence="5 6" key="1">
    <citation type="submission" date="2019-11" db="EMBL/GenBank/DDBJ databases">
        <title>Whole genome sequencing identifies a novel species of the genus Arsenicicoccus isolated from human blood.</title>
        <authorList>
            <person name="Jeong J.H."/>
            <person name="Kweon O.J."/>
            <person name="Kim H.R."/>
            <person name="Kim T.-H."/>
            <person name="Ha S.-M."/>
            <person name="Lee M.-K."/>
        </authorList>
    </citation>
    <scope>NUCLEOTIDE SEQUENCE [LARGE SCALE GENOMIC DNA]</scope>
    <source>
        <strain evidence="5 6">MKL-02</strain>
    </source>
</reference>
<keyword evidence="1" id="KW-0805">Transcription regulation</keyword>
<evidence type="ECO:0000256" key="3">
    <source>
        <dbReference type="ARBA" id="ARBA00023163"/>
    </source>
</evidence>
<keyword evidence="6" id="KW-1185">Reference proteome</keyword>
<evidence type="ECO:0000256" key="2">
    <source>
        <dbReference type="ARBA" id="ARBA00023125"/>
    </source>
</evidence>
<comment type="caution">
    <text evidence="5">The sequence shown here is derived from an EMBL/GenBank/DDBJ whole genome shotgun (WGS) entry which is preliminary data.</text>
</comment>
<feature type="domain" description="HTH araC/xylS-type" evidence="4">
    <location>
        <begin position="152"/>
        <end position="259"/>
    </location>
</feature>
<dbReference type="InterPro" id="IPR009057">
    <property type="entry name" value="Homeodomain-like_sf"/>
</dbReference>
<dbReference type="PROSITE" id="PS01124">
    <property type="entry name" value="HTH_ARAC_FAMILY_2"/>
    <property type="match status" value="1"/>
</dbReference>
<dbReference type="PANTHER" id="PTHR46796">
    <property type="entry name" value="HTH-TYPE TRANSCRIPTIONAL ACTIVATOR RHAS-RELATED"/>
    <property type="match status" value="1"/>
</dbReference>
<gene>
    <name evidence="5" type="ORF">GGG17_13890</name>
</gene>
<dbReference type="GO" id="GO:0003700">
    <property type="term" value="F:DNA-binding transcription factor activity"/>
    <property type="evidence" value="ECO:0007669"/>
    <property type="project" value="InterPro"/>
</dbReference>
<dbReference type="SMART" id="SM00342">
    <property type="entry name" value="HTH_ARAC"/>
    <property type="match status" value="1"/>
</dbReference>
<keyword evidence="2" id="KW-0238">DNA-binding</keyword>
<dbReference type="PANTHER" id="PTHR46796:SF15">
    <property type="entry name" value="BLL1074 PROTEIN"/>
    <property type="match status" value="1"/>
</dbReference>
<evidence type="ECO:0000313" key="5">
    <source>
        <dbReference type="EMBL" id="MTB73036.1"/>
    </source>
</evidence>
<dbReference type="SUPFAM" id="SSF46689">
    <property type="entry name" value="Homeodomain-like"/>
    <property type="match status" value="1"/>
</dbReference>
<dbReference type="EMBL" id="WLVL01000042">
    <property type="protein sequence ID" value="MTB73036.1"/>
    <property type="molecule type" value="Genomic_DNA"/>
</dbReference>
<dbReference type="InterPro" id="IPR018060">
    <property type="entry name" value="HTH_AraC"/>
</dbReference>
<accession>A0A6I3J109</accession>
<dbReference type="AlphaFoldDB" id="A0A6I3J109"/>
<dbReference type="RefSeq" id="WP_154594316.1">
    <property type="nucleotide sequence ID" value="NZ_WLVL01000042.1"/>
</dbReference>
<name>A0A6I3J109_9MICO</name>
<dbReference type="GO" id="GO:0043565">
    <property type="term" value="F:sequence-specific DNA binding"/>
    <property type="evidence" value="ECO:0007669"/>
    <property type="project" value="InterPro"/>
</dbReference>
<evidence type="ECO:0000313" key="6">
    <source>
        <dbReference type="Proteomes" id="UP000431092"/>
    </source>
</evidence>
<dbReference type="Gene3D" id="1.10.10.60">
    <property type="entry name" value="Homeodomain-like"/>
    <property type="match status" value="1"/>
</dbReference>
<organism evidence="5 6">
    <name type="scientific">Arsenicicoccus cauae</name>
    <dbReference type="NCBI Taxonomy" id="2663847"/>
    <lineage>
        <taxon>Bacteria</taxon>
        <taxon>Bacillati</taxon>
        <taxon>Actinomycetota</taxon>
        <taxon>Actinomycetes</taxon>
        <taxon>Micrococcales</taxon>
        <taxon>Intrasporangiaceae</taxon>
        <taxon>Arsenicicoccus</taxon>
    </lineage>
</organism>
<proteinExistence type="predicted"/>
<evidence type="ECO:0000256" key="1">
    <source>
        <dbReference type="ARBA" id="ARBA00023015"/>
    </source>
</evidence>
<protein>
    <submittedName>
        <fullName evidence="5">Helix-turn-helix domain-containing protein</fullName>
    </submittedName>
</protein>